<dbReference type="SFLD" id="SFLDG01383">
    <property type="entry name" value="cyclic_pyranopterin_phosphate"/>
    <property type="match status" value="1"/>
</dbReference>
<keyword evidence="4" id="KW-0004">4Fe-4S</keyword>
<dbReference type="Proteomes" id="UP000041254">
    <property type="component" value="Unassembled WGS sequence"/>
</dbReference>
<keyword evidence="16" id="KW-1185">Reference proteome</keyword>
<dbReference type="EMBL" id="CDMY01000802">
    <property type="protein sequence ID" value="CEM34067.1"/>
    <property type="molecule type" value="Genomic_DNA"/>
</dbReference>
<evidence type="ECO:0000256" key="11">
    <source>
        <dbReference type="ARBA" id="ARBA00023150"/>
    </source>
</evidence>
<keyword evidence="8" id="KW-0408">Iron</keyword>
<evidence type="ECO:0000256" key="7">
    <source>
        <dbReference type="ARBA" id="ARBA00022741"/>
    </source>
</evidence>
<dbReference type="GO" id="GO:0006777">
    <property type="term" value="P:Mo-molybdopterin cofactor biosynthetic process"/>
    <property type="evidence" value="ECO:0007669"/>
    <property type="project" value="UniProtKB-KW"/>
</dbReference>
<keyword evidence="12" id="KW-0456">Lyase</keyword>
<dbReference type="CDD" id="cd21117">
    <property type="entry name" value="Twitch_MoaA"/>
    <property type="match status" value="1"/>
</dbReference>
<comment type="pathway">
    <text evidence="2">Cofactor biosynthesis; molybdopterin biosynthesis.</text>
</comment>
<keyword evidence="6" id="KW-0479">Metal-binding</keyword>
<accession>A0A0G4GTG7</accession>
<dbReference type="SUPFAM" id="SSF102114">
    <property type="entry name" value="Radical SAM enzymes"/>
    <property type="match status" value="1"/>
</dbReference>
<protein>
    <recommendedName>
        <fullName evidence="3">GTP 3',8-cyclase</fullName>
        <ecNumber evidence="3">4.1.99.22</ecNumber>
    </recommendedName>
</protein>
<name>A0A0G4GTG7_VITBC</name>
<dbReference type="InterPro" id="IPR050105">
    <property type="entry name" value="MoCo_biosynth_MoaA/MoaC"/>
</dbReference>
<evidence type="ECO:0000256" key="8">
    <source>
        <dbReference type="ARBA" id="ARBA00023004"/>
    </source>
</evidence>
<evidence type="ECO:0000256" key="9">
    <source>
        <dbReference type="ARBA" id="ARBA00023014"/>
    </source>
</evidence>
<dbReference type="VEuPathDB" id="CryptoDB:Vbra_10294"/>
<evidence type="ECO:0000313" key="15">
    <source>
        <dbReference type="EMBL" id="CEM34067.1"/>
    </source>
</evidence>
<keyword evidence="5" id="KW-0949">S-adenosyl-L-methionine</keyword>
<dbReference type="AlphaFoldDB" id="A0A0G4GTG7"/>
<dbReference type="Pfam" id="PF06463">
    <property type="entry name" value="Mob_synth_C"/>
    <property type="match status" value="1"/>
</dbReference>
<evidence type="ECO:0000256" key="2">
    <source>
        <dbReference type="ARBA" id="ARBA00005046"/>
    </source>
</evidence>
<sequence>MIRFSRPLRNLPVAAPAAVDASAVPLFVAETRRAPQSMASDDVRPAKQRKVVRLNGLKSEHFARGELWADVREDWRECLVDRFGRSHTYLRISLTERCNLRCQYCMPADGIDLSPNDSILTAHETVRFASMFAQAGVDKIRLTGGEPTVRKDFGDLAMRLGEIPGLKTFAMTTNGVTLMRHIDTLKKARMNCINISLDTLVPAKFAFMARRNGFEKVWESINSALEGDFCQLKINCVVMKGFNDDELCDFVRLTEEWPVHIRFIEYMPFTKNGWSDKRMVTKESMIKKIRKEFPSLARADDPSPNETAQLYRVAGFRGYVGFISSMSDMFCGSCNRIRLTADGNLKNCLFGVEEFNIRNVLRSGNSDDEVMGVVKEAVQAKKKAHGGMHFLAEQANLNRPMIKIGG</sequence>
<evidence type="ECO:0000256" key="10">
    <source>
        <dbReference type="ARBA" id="ARBA00023134"/>
    </source>
</evidence>
<dbReference type="PROSITE" id="PS01305">
    <property type="entry name" value="MOAA_NIFB_PQQE"/>
    <property type="match status" value="1"/>
</dbReference>
<dbReference type="GO" id="GO:0046872">
    <property type="term" value="F:metal ion binding"/>
    <property type="evidence" value="ECO:0007669"/>
    <property type="project" value="UniProtKB-KW"/>
</dbReference>
<dbReference type="InterPro" id="IPR010505">
    <property type="entry name" value="MoaA_twitch"/>
</dbReference>
<dbReference type="HAMAP" id="MF_01225_B">
    <property type="entry name" value="MoaA_B"/>
    <property type="match status" value="1"/>
</dbReference>
<evidence type="ECO:0000256" key="1">
    <source>
        <dbReference type="ARBA" id="ARBA00001966"/>
    </source>
</evidence>
<dbReference type="PROSITE" id="PS51918">
    <property type="entry name" value="RADICAL_SAM"/>
    <property type="match status" value="1"/>
</dbReference>
<keyword evidence="9" id="KW-0411">Iron-sulfur</keyword>
<dbReference type="OrthoDB" id="429626at2759"/>
<feature type="domain" description="Radical SAM core" evidence="14">
    <location>
        <begin position="82"/>
        <end position="303"/>
    </location>
</feature>
<keyword evidence="7" id="KW-0547">Nucleotide-binding</keyword>
<evidence type="ECO:0000259" key="14">
    <source>
        <dbReference type="PROSITE" id="PS51918"/>
    </source>
</evidence>
<dbReference type="InterPro" id="IPR000385">
    <property type="entry name" value="MoaA_NifB_PqqE_Fe-S-bd_CS"/>
</dbReference>
<comment type="cofactor">
    <cofactor evidence="1">
        <name>[4Fe-4S] cluster</name>
        <dbReference type="ChEBI" id="CHEBI:49883"/>
    </cofactor>
</comment>
<dbReference type="GO" id="GO:0005525">
    <property type="term" value="F:GTP binding"/>
    <property type="evidence" value="ECO:0007669"/>
    <property type="project" value="UniProtKB-KW"/>
</dbReference>
<dbReference type="GO" id="GO:0051539">
    <property type="term" value="F:4 iron, 4 sulfur cluster binding"/>
    <property type="evidence" value="ECO:0007669"/>
    <property type="project" value="UniProtKB-KW"/>
</dbReference>
<gene>
    <name evidence="15" type="ORF">Vbra_10294</name>
</gene>
<dbReference type="Gene3D" id="3.20.20.70">
    <property type="entry name" value="Aldolase class I"/>
    <property type="match status" value="1"/>
</dbReference>
<keyword evidence="11" id="KW-0501">Molybdenum cofactor biosynthesis</keyword>
<dbReference type="InterPro" id="IPR013483">
    <property type="entry name" value="MoaA"/>
</dbReference>
<dbReference type="OMA" id="QMSECFC"/>
<dbReference type="GO" id="GO:0061799">
    <property type="term" value="F:cyclic pyranopterin monophosphate synthase activity"/>
    <property type="evidence" value="ECO:0007669"/>
    <property type="project" value="TreeGrafter"/>
</dbReference>
<dbReference type="GO" id="GO:0061798">
    <property type="term" value="F:GTP 3',8'-cyclase activity"/>
    <property type="evidence" value="ECO:0007669"/>
    <property type="project" value="UniProtKB-EC"/>
</dbReference>
<dbReference type="CDD" id="cd01335">
    <property type="entry name" value="Radical_SAM"/>
    <property type="match status" value="1"/>
</dbReference>
<evidence type="ECO:0000256" key="12">
    <source>
        <dbReference type="ARBA" id="ARBA00023239"/>
    </source>
</evidence>
<keyword evidence="10" id="KW-0342">GTP-binding</keyword>
<dbReference type="PhylomeDB" id="A0A0G4GTG7"/>
<dbReference type="SMART" id="SM00729">
    <property type="entry name" value="Elp3"/>
    <property type="match status" value="1"/>
</dbReference>
<dbReference type="InterPro" id="IPR013785">
    <property type="entry name" value="Aldolase_TIM"/>
</dbReference>
<evidence type="ECO:0000256" key="3">
    <source>
        <dbReference type="ARBA" id="ARBA00012167"/>
    </source>
</evidence>
<evidence type="ECO:0000256" key="4">
    <source>
        <dbReference type="ARBA" id="ARBA00022485"/>
    </source>
</evidence>
<dbReference type="InterPro" id="IPR006638">
    <property type="entry name" value="Elp3/MiaA/NifB-like_rSAM"/>
</dbReference>
<evidence type="ECO:0000256" key="6">
    <source>
        <dbReference type="ARBA" id="ARBA00022723"/>
    </source>
</evidence>
<dbReference type="InterPro" id="IPR040064">
    <property type="entry name" value="MoaA-like"/>
</dbReference>
<dbReference type="SFLD" id="SFLDG01067">
    <property type="entry name" value="SPASM/twitch_domain_containing"/>
    <property type="match status" value="1"/>
</dbReference>
<dbReference type="UniPathway" id="UPA00344"/>
<reference evidence="15 16" key="1">
    <citation type="submission" date="2014-11" db="EMBL/GenBank/DDBJ databases">
        <authorList>
            <person name="Zhu J."/>
            <person name="Qi W."/>
            <person name="Song R."/>
        </authorList>
    </citation>
    <scope>NUCLEOTIDE SEQUENCE [LARGE SCALE GENOMIC DNA]</scope>
</reference>
<dbReference type="Pfam" id="PF04055">
    <property type="entry name" value="Radical_SAM"/>
    <property type="match status" value="1"/>
</dbReference>
<evidence type="ECO:0000256" key="5">
    <source>
        <dbReference type="ARBA" id="ARBA00022691"/>
    </source>
</evidence>
<dbReference type="InterPro" id="IPR058240">
    <property type="entry name" value="rSAM_sf"/>
</dbReference>
<evidence type="ECO:0000256" key="13">
    <source>
        <dbReference type="ARBA" id="ARBA00048697"/>
    </source>
</evidence>
<dbReference type="SFLD" id="SFLDG01386">
    <property type="entry name" value="main_SPASM_domain-containing"/>
    <property type="match status" value="1"/>
</dbReference>
<evidence type="ECO:0000313" key="16">
    <source>
        <dbReference type="Proteomes" id="UP000041254"/>
    </source>
</evidence>
<comment type="catalytic activity">
    <reaction evidence="13">
        <text>GTP + AH2 + S-adenosyl-L-methionine = (8S)-3',8-cyclo-7,8-dihydroguanosine 5'-triphosphate + 5'-deoxyadenosine + L-methionine + A + H(+)</text>
        <dbReference type="Rhea" id="RHEA:49576"/>
        <dbReference type="ChEBI" id="CHEBI:13193"/>
        <dbReference type="ChEBI" id="CHEBI:15378"/>
        <dbReference type="ChEBI" id="CHEBI:17319"/>
        <dbReference type="ChEBI" id="CHEBI:17499"/>
        <dbReference type="ChEBI" id="CHEBI:37565"/>
        <dbReference type="ChEBI" id="CHEBI:57844"/>
        <dbReference type="ChEBI" id="CHEBI:59789"/>
        <dbReference type="ChEBI" id="CHEBI:131766"/>
        <dbReference type="EC" id="4.1.99.22"/>
    </reaction>
</comment>
<proteinExistence type="inferred from homology"/>
<dbReference type="NCBIfam" id="TIGR02666">
    <property type="entry name" value="moaA"/>
    <property type="match status" value="1"/>
</dbReference>
<dbReference type="STRING" id="1169540.A0A0G4GTG7"/>
<dbReference type="InParanoid" id="A0A0G4GTG7"/>
<dbReference type="SFLD" id="SFLDS00029">
    <property type="entry name" value="Radical_SAM"/>
    <property type="match status" value="1"/>
</dbReference>
<dbReference type="InterPro" id="IPR007197">
    <property type="entry name" value="rSAM"/>
</dbReference>
<dbReference type="PANTHER" id="PTHR22960:SF0">
    <property type="entry name" value="MOLYBDENUM COFACTOR BIOSYNTHESIS PROTEIN 1"/>
    <property type="match status" value="1"/>
</dbReference>
<dbReference type="PANTHER" id="PTHR22960">
    <property type="entry name" value="MOLYBDOPTERIN COFACTOR SYNTHESIS PROTEIN A"/>
    <property type="match status" value="1"/>
</dbReference>
<dbReference type="EC" id="4.1.99.22" evidence="3"/>
<organism evidence="15 16">
    <name type="scientific">Vitrella brassicaformis (strain CCMP3155)</name>
    <dbReference type="NCBI Taxonomy" id="1169540"/>
    <lineage>
        <taxon>Eukaryota</taxon>
        <taxon>Sar</taxon>
        <taxon>Alveolata</taxon>
        <taxon>Colpodellida</taxon>
        <taxon>Vitrellaceae</taxon>
        <taxon>Vitrella</taxon>
    </lineage>
</organism>